<dbReference type="InterPro" id="IPR029119">
    <property type="entry name" value="MutY_C"/>
</dbReference>
<evidence type="ECO:0000256" key="5">
    <source>
        <dbReference type="ARBA" id="ARBA00022023"/>
    </source>
</evidence>
<dbReference type="InterPro" id="IPR003651">
    <property type="entry name" value="Endonuclease3_FeS-loop_motif"/>
</dbReference>
<evidence type="ECO:0000256" key="9">
    <source>
        <dbReference type="ARBA" id="ARBA00022801"/>
    </source>
</evidence>
<evidence type="ECO:0000256" key="8">
    <source>
        <dbReference type="ARBA" id="ARBA00022763"/>
    </source>
</evidence>
<evidence type="ECO:0000256" key="2">
    <source>
        <dbReference type="ARBA" id="ARBA00002933"/>
    </source>
</evidence>
<dbReference type="InterPro" id="IPR004036">
    <property type="entry name" value="Endonuclease-III-like_CS2"/>
</dbReference>
<comment type="similarity">
    <text evidence="3 14">Belongs to the Nth/MutY family.</text>
</comment>
<dbReference type="AlphaFoldDB" id="A0A223D6D8"/>
<dbReference type="InterPro" id="IPR000445">
    <property type="entry name" value="HhH_motif"/>
</dbReference>
<evidence type="ECO:0000313" key="17">
    <source>
        <dbReference type="Proteomes" id="UP000214688"/>
    </source>
</evidence>
<reference evidence="16 17" key="1">
    <citation type="journal article" date="2015" name="Int. J. Syst. Evol. Microbiol.">
        <title>Tumebacillus algifaecis sp. nov., isolated from decomposing algal scum.</title>
        <authorList>
            <person name="Wu Y.F."/>
            <person name="Zhang B."/>
            <person name="Xing P."/>
            <person name="Wu Q.L."/>
            <person name="Liu S.J."/>
        </authorList>
    </citation>
    <scope>NUCLEOTIDE SEQUENCE [LARGE SCALE GENOMIC DNA]</scope>
    <source>
        <strain evidence="16 17">THMBR28</strain>
    </source>
</reference>
<evidence type="ECO:0000256" key="10">
    <source>
        <dbReference type="ARBA" id="ARBA00023004"/>
    </source>
</evidence>
<proteinExistence type="inferred from homology"/>
<dbReference type="SMART" id="SM00525">
    <property type="entry name" value="FES"/>
    <property type="match status" value="1"/>
</dbReference>
<keyword evidence="9" id="KW-0378">Hydrolase</keyword>
<dbReference type="FunFam" id="1.10.1670.10:FF:000002">
    <property type="entry name" value="Adenine DNA glycosylase"/>
    <property type="match status" value="1"/>
</dbReference>
<dbReference type="Pfam" id="PF10576">
    <property type="entry name" value="EndIII_4Fe-2S"/>
    <property type="match status" value="1"/>
</dbReference>
<dbReference type="InterPro" id="IPR004035">
    <property type="entry name" value="Endouclease-III_FeS-bd_BS"/>
</dbReference>
<evidence type="ECO:0000256" key="1">
    <source>
        <dbReference type="ARBA" id="ARBA00000843"/>
    </source>
</evidence>
<name>A0A223D6D8_9BACL</name>
<keyword evidence="17" id="KW-1185">Reference proteome</keyword>
<dbReference type="Pfam" id="PF00633">
    <property type="entry name" value="HHH"/>
    <property type="match status" value="1"/>
</dbReference>
<dbReference type="GO" id="GO:0046872">
    <property type="term" value="F:metal ion binding"/>
    <property type="evidence" value="ECO:0007669"/>
    <property type="project" value="UniProtKB-UniRule"/>
</dbReference>
<keyword evidence="8 14" id="KW-0227">DNA damage</keyword>
<dbReference type="EC" id="3.2.2.31" evidence="4 14"/>
<dbReference type="CDD" id="cd03431">
    <property type="entry name" value="NUDIX_DNA_Glycosylase_C-MutY"/>
    <property type="match status" value="1"/>
</dbReference>
<dbReference type="GO" id="GO:0032357">
    <property type="term" value="F:oxidized purine DNA binding"/>
    <property type="evidence" value="ECO:0007669"/>
    <property type="project" value="TreeGrafter"/>
</dbReference>
<evidence type="ECO:0000259" key="15">
    <source>
        <dbReference type="PROSITE" id="PS51462"/>
    </source>
</evidence>
<dbReference type="EMBL" id="CP022657">
    <property type="protein sequence ID" value="ASS77125.1"/>
    <property type="molecule type" value="Genomic_DNA"/>
</dbReference>
<dbReference type="PROSITE" id="PS00764">
    <property type="entry name" value="ENDONUCLEASE_III_1"/>
    <property type="match status" value="1"/>
</dbReference>
<dbReference type="InterPro" id="IPR011257">
    <property type="entry name" value="DNA_glycosylase"/>
</dbReference>
<dbReference type="GO" id="GO:0051539">
    <property type="term" value="F:4 iron, 4 sulfur cluster binding"/>
    <property type="evidence" value="ECO:0007669"/>
    <property type="project" value="UniProtKB-UniRule"/>
</dbReference>
<dbReference type="KEGG" id="tab:CIG75_04950"/>
<evidence type="ECO:0000256" key="4">
    <source>
        <dbReference type="ARBA" id="ARBA00012045"/>
    </source>
</evidence>
<evidence type="ECO:0000256" key="13">
    <source>
        <dbReference type="ARBA" id="ARBA00023295"/>
    </source>
</evidence>
<feature type="domain" description="Nudix hydrolase" evidence="15">
    <location>
        <begin position="237"/>
        <end position="363"/>
    </location>
</feature>
<dbReference type="PROSITE" id="PS01155">
    <property type="entry name" value="ENDONUCLEASE_III_2"/>
    <property type="match status" value="1"/>
</dbReference>
<keyword evidence="12" id="KW-0234">DNA repair</keyword>
<dbReference type="GO" id="GO:0035485">
    <property type="term" value="F:adenine/guanine mispair binding"/>
    <property type="evidence" value="ECO:0007669"/>
    <property type="project" value="TreeGrafter"/>
</dbReference>
<evidence type="ECO:0000313" key="16">
    <source>
        <dbReference type="EMBL" id="ASS77125.1"/>
    </source>
</evidence>
<dbReference type="Proteomes" id="UP000214688">
    <property type="component" value="Chromosome"/>
</dbReference>
<keyword evidence="10 14" id="KW-0408">Iron</keyword>
<dbReference type="SUPFAM" id="SSF55811">
    <property type="entry name" value="Nudix"/>
    <property type="match status" value="1"/>
</dbReference>
<dbReference type="GO" id="GO:0006284">
    <property type="term" value="P:base-excision repair"/>
    <property type="evidence" value="ECO:0007669"/>
    <property type="project" value="UniProtKB-UniRule"/>
</dbReference>
<protein>
    <recommendedName>
        <fullName evidence="5 14">Adenine DNA glycosylase</fullName>
        <ecNumber evidence="4 14">3.2.2.31</ecNumber>
    </recommendedName>
</protein>
<dbReference type="SMART" id="SM00478">
    <property type="entry name" value="ENDO3c"/>
    <property type="match status" value="1"/>
</dbReference>
<evidence type="ECO:0000256" key="12">
    <source>
        <dbReference type="ARBA" id="ARBA00023204"/>
    </source>
</evidence>
<dbReference type="InterPro" id="IPR000086">
    <property type="entry name" value="NUDIX_hydrolase_dom"/>
</dbReference>
<dbReference type="Gene3D" id="3.90.79.10">
    <property type="entry name" value="Nucleoside Triphosphate Pyrophosphohydrolase"/>
    <property type="match status" value="1"/>
</dbReference>
<comment type="function">
    <text evidence="2">Adenine glycosylase active on G-A mispairs. MutY also corrects error-prone DNA synthesis past GO lesions which are due to the oxidatively damaged form of guanine: 7,8-dihydro-8-oxoguanine (8-oxo-dGTP).</text>
</comment>
<dbReference type="GO" id="GO:0006298">
    <property type="term" value="P:mismatch repair"/>
    <property type="evidence" value="ECO:0007669"/>
    <property type="project" value="TreeGrafter"/>
</dbReference>
<dbReference type="InterPro" id="IPR005760">
    <property type="entry name" value="A/G_AdeGlyc_MutY"/>
</dbReference>
<comment type="cofactor">
    <cofactor evidence="14">
        <name>[4Fe-4S] cluster</name>
        <dbReference type="ChEBI" id="CHEBI:49883"/>
    </cofactor>
    <text evidence="14">Binds 1 [4Fe-4S] cluster.</text>
</comment>
<dbReference type="GO" id="GO:0000701">
    <property type="term" value="F:purine-specific mismatch base pair DNA N-glycosylase activity"/>
    <property type="evidence" value="ECO:0007669"/>
    <property type="project" value="UniProtKB-EC"/>
</dbReference>
<evidence type="ECO:0000256" key="3">
    <source>
        <dbReference type="ARBA" id="ARBA00008343"/>
    </source>
</evidence>
<keyword evidence="6" id="KW-0004">4Fe-4S</keyword>
<dbReference type="InterPro" id="IPR015797">
    <property type="entry name" value="NUDIX_hydrolase-like_dom_sf"/>
</dbReference>
<evidence type="ECO:0000256" key="6">
    <source>
        <dbReference type="ARBA" id="ARBA00022485"/>
    </source>
</evidence>
<evidence type="ECO:0000256" key="7">
    <source>
        <dbReference type="ARBA" id="ARBA00022723"/>
    </source>
</evidence>
<evidence type="ECO:0000256" key="14">
    <source>
        <dbReference type="RuleBase" id="RU365096"/>
    </source>
</evidence>
<dbReference type="FunFam" id="1.10.340.30:FF:000002">
    <property type="entry name" value="Adenine DNA glycosylase"/>
    <property type="match status" value="1"/>
</dbReference>
<dbReference type="PANTHER" id="PTHR42944">
    <property type="entry name" value="ADENINE DNA GLYCOSYLASE"/>
    <property type="match status" value="1"/>
</dbReference>
<keyword evidence="7" id="KW-0479">Metal-binding</keyword>
<sequence>MRRTQVDVNIQTARAVGGKIYDWYEMVKRDLPWRRTRDPYKIWVSEVMLQQTRVETVIPYWNRFMELFPTIEALADAPEPDILKAWEGLGYYSRVRNLQKGAQVVREKFAGRVPDTLDEISTLPGVGPYTAGAILSIAYDVDVPAVDGNVFRVLSRIFLIEEDIMKPKTRRTFEGLAEFLIPTGRAASFNQGLMELGATICIPKNPRCQSCPVQEHCRALDEGMQEAFPVKEKKKPPRPVDMTAALLRDGDRVLIRRRPDKGLLAGMWEFPGGERVEGLSLEESLITHLTEAFGVTVAPQRLFAQVQHTFSHLQWDMRVFECAIVQGQVREHDDLKWVAVGELDAYTFPVAHGKVVKELGGLV</sequence>
<dbReference type="GO" id="GO:0034039">
    <property type="term" value="F:8-oxo-7,8-dihydroguanine DNA N-glycosylase activity"/>
    <property type="evidence" value="ECO:0007669"/>
    <property type="project" value="TreeGrafter"/>
</dbReference>
<dbReference type="PANTHER" id="PTHR42944:SF1">
    <property type="entry name" value="ADENINE DNA GLYCOSYLASE"/>
    <property type="match status" value="1"/>
</dbReference>
<dbReference type="InterPro" id="IPR023170">
    <property type="entry name" value="HhH_base_excis_C"/>
</dbReference>
<comment type="catalytic activity">
    <reaction evidence="1 14">
        <text>Hydrolyzes free adenine bases from 7,8-dihydro-8-oxoguanine:adenine mismatched double-stranded DNA, leaving an apurinic site.</text>
        <dbReference type="EC" id="3.2.2.31"/>
    </reaction>
</comment>
<dbReference type="Pfam" id="PF00730">
    <property type="entry name" value="HhH-GPD"/>
    <property type="match status" value="1"/>
</dbReference>
<keyword evidence="11" id="KW-0411">Iron-sulfur</keyword>
<gene>
    <name evidence="16" type="primary">mutY</name>
    <name evidence="16" type="ORF">CIG75_04950</name>
</gene>
<dbReference type="InterPro" id="IPR003265">
    <property type="entry name" value="HhH-GPD_domain"/>
</dbReference>
<evidence type="ECO:0000256" key="11">
    <source>
        <dbReference type="ARBA" id="ARBA00023014"/>
    </source>
</evidence>
<dbReference type="Gene3D" id="1.10.340.30">
    <property type="entry name" value="Hypothetical protein, domain 2"/>
    <property type="match status" value="1"/>
</dbReference>
<dbReference type="NCBIfam" id="TIGR01084">
    <property type="entry name" value="mutY"/>
    <property type="match status" value="1"/>
</dbReference>
<accession>A0A223D6D8</accession>
<dbReference type="PROSITE" id="PS51462">
    <property type="entry name" value="NUDIX"/>
    <property type="match status" value="1"/>
</dbReference>
<dbReference type="InterPro" id="IPR044298">
    <property type="entry name" value="MIG/MutY"/>
</dbReference>
<dbReference type="OrthoDB" id="9802365at2"/>
<organism evidence="16 17">
    <name type="scientific">Tumebacillus algifaecis</name>
    <dbReference type="NCBI Taxonomy" id="1214604"/>
    <lineage>
        <taxon>Bacteria</taxon>
        <taxon>Bacillati</taxon>
        <taxon>Bacillota</taxon>
        <taxon>Bacilli</taxon>
        <taxon>Bacillales</taxon>
        <taxon>Alicyclobacillaceae</taxon>
        <taxon>Tumebacillus</taxon>
    </lineage>
</organism>
<dbReference type="SUPFAM" id="SSF48150">
    <property type="entry name" value="DNA-glycosylase"/>
    <property type="match status" value="1"/>
</dbReference>
<dbReference type="CDD" id="cd00056">
    <property type="entry name" value="ENDO3c"/>
    <property type="match status" value="1"/>
</dbReference>
<dbReference type="Pfam" id="PF14815">
    <property type="entry name" value="NUDIX_4"/>
    <property type="match status" value="1"/>
</dbReference>
<dbReference type="Gene3D" id="1.10.1670.10">
    <property type="entry name" value="Helix-hairpin-Helix base-excision DNA repair enzymes (C-terminal)"/>
    <property type="match status" value="1"/>
</dbReference>
<keyword evidence="13 14" id="KW-0326">Glycosidase</keyword>